<dbReference type="AlphaFoldDB" id="A0A1H3KDI0"/>
<evidence type="ECO:0000313" key="6">
    <source>
        <dbReference type="EMBL" id="SDY50019.1"/>
    </source>
</evidence>
<accession>A0A1H3KDI0</accession>
<feature type="region of interest" description="Disordered" evidence="3">
    <location>
        <begin position="297"/>
        <end position="344"/>
    </location>
</feature>
<evidence type="ECO:0000259" key="5">
    <source>
        <dbReference type="Pfam" id="PF05726"/>
    </source>
</evidence>
<keyword evidence="7" id="KW-1185">Reference proteome</keyword>
<dbReference type="RefSeq" id="WP_092548296.1">
    <property type="nucleotide sequence ID" value="NZ_FNPZ01000001.1"/>
</dbReference>
<feature type="compositionally biased region" description="Basic and acidic residues" evidence="3">
    <location>
        <begin position="316"/>
        <end position="325"/>
    </location>
</feature>
<dbReference type="CDD" id="cd02909">
    <property type="entry name" value="cupin_pirin_N"/>
    <property type="match status" value="1"/>
</dbReference>
<evidence type="ECO:0000256" key="3">
    <source>
        <dbReference type="SAM" id="MobiDB-lite"/>
    </source>
</evidence>
<dbReference type="PANTHER" id="PTHR13903:SF8">
    <property type="entry name" value="PIRIN"/>
    <property type="match status" value="1"/>
</dbReference>
<dbReference type="CDD" id="cd02247">
    <property type="entry name" value="cupin_pirin_C"/>
    <property type="match status" value="1"/>
</dbReference>
<dbReference type="Gene3D" id="2.60.120.10">
    <property type="entry name" value="Jelly Rolls"/>
    <property type="match status" value="1"/>
</dbReference>
<feature type="domain" description="Pirin N-terminal" evidence="4">
    <location>
        <begin position="44"/>
        <end position="143"/>
    </location>
</feature>
<dbReference type="InterPro" id="IPR012093">
    <property type="entry name" value="Pirin"/>
</dbReference>
<dbReference type="InterPro" id="IPR008778">
    <property type="entry name" value="Pirin_C_dom"/>
</dbReference>
<reference evidence="6 7" key="1">
    <citation type="submission" date="2016-10" db="EMBL/GenBank/DDBJ databases">
        <authorList>
            <person name="de Groot N.N."/>
        </authorList>
    </citation>
    <scope>NUCLEOTIDE SEQUENCE [LARGE SCALE GENOMIC DNA]</scope>
    <source>
        <strain evidence="6 7">CGMCC 4.3491</strain>
    </source>
</reference>
<dbReference type="InterPro" id="IPR011051">
    <property type="entry name" value="RmlC_Cupin_sf"/>
</dbReference>
<proteinExistence type="inferred from homology"/>
<dbReference type="PANTHER" id="PTHR13903">
    <property type="entry name" value="PIRIN-RELATED"/>
    <property type="match status" value="1"/>
</dbReference>
<dbReference type="SUPFAM" id="SSF51182">
    <property type="entry name" value="RmlC-like cupins"/>
    <property type="match status" value="1"/>
</dbReference>
<evidence type="ECO:0008006" key="8">
    <source>
        <dbReference type="Google" id="ProtNLM"/>
    </source>
</evidence>
<dbReference type="InterPro" id="IPR003829">
    <property type="entry name" value="Pirin_N_dom"/>
</dbReference>
<evidence type="ECO:0000313" key="7">
    <source>
        <dbReference type="Proteomes" id="UP000198891"/>
    </source>
</evidence>
<gene>
    <name evidence="6" type="ORF">SAMN05216554_0511</name>
</gene>
<comment type="similarity">
    <text evidence="1 2">Belongs to the pirin family.</text>
</comment>
<sequence length="344" mass="36871">MSNLERRPAETWVECDAEVFGTPGAPEIIQAREVPLGGPRAMTVHRTLPSKQRTMIGAWCFVDHYGPSDVAETGGMVVPPHPHTGLQTVSWLFEGEIEHRDSVGSHAFVRPGVLNLMTAGHGISHSEVSTAATTILHGAQLWVALPEASRQVHPFFESHTAVATRIDDAEISVFVGEFAGAAVGATIFTALSAAEIRLPAGGSAVLPVRPDHEYGVLLDTGRVTVDGVAAERTDLVYTGTGRETLTIAASADGPARVLLIGGEPLDEQILMWWNFVGRSHEEIVAYRAEWQRESGAGAAVGEPDALPPGSAPITRRFGDTDHHFEGPPLPAPVLPNVRLQPRRR</sequence>
<dbReference type="EMBL" id="FNPZ01000001">
    <property type="protein sequence ID" value="SDY50019.1"/>
    <property type="molecule type" value="Genomic_DNA"/>
</dbReference>
<dbReference type="InterPro" id="IPR014710">
    <property type="entry name" value="RmlC-like_jellyroll"/>
</dbReference>
<dbReference type="Pfam" id="PF02678">
    <property type="entry name" value="Pirin"/>
    <property type="match status" value="1"/>
</dbReference>
<feature type="domain" description="Pirin C-terminal" evidence="5">
    <location>
        <begin position="194"/>
        <end position="292"/>
    </location>
</feature>
<evidence type="ECO:0000259" key="4">
    <source>
        <dbReference type="Pfam" id="PF02678"/>
    </source>
</evidence>
<evidence type="ECO:0000256" key="1">
    <source>
        <dbReference type="ARBA" id="ARBA00008416"/>
    </source>
</evidence>
<evidence type="ECO:0000256" key="2">
    <source>
        <dbReference type="RuleBase" id="RU003457"/>
    </source>
</evidence>
<protein>
    <recommendedName>
        <fullName evidence="8">Pirin</fullName>
    </recommendedName>
</protein>
<dbReference type="Proteomes" id="UP000198891">
    <property type="component" value="Unassembled WGS sequence"/>
</dbReference>
<dbReference type="STRING" id="381665.SAMN05216554_0511"/>
<organism evidence="6 7">
    <name type="scientific">Herbiconiux ginsengi</name>
    <dbReference type="NCBI Taxonomy" id="381665"/>
    <lineage>
        <taxon>Bacteria</taxon>
        <taxon>Bacillati</taxon>
        <taxon>Actinomycetota</taxon>
        <taxon>Actinomycetes</taxon>
        <taxon>Micrococcales</taxon>
        <taxon>Microbacteriaceae</taxon>
        <taxon>Herbiconiux</taxon>
    </lineage>
</organism>
<dbReference type="Pfam" id="PF05726">
    <property type="entry name" value="Pirin_C"/>
    <property type="match status" value="1"/>
</dbReference>
<dbReference type="OrthoDB" id="9780903at2"/>
<name>A0A1H3KDI0_9MICO</name>